<evidence type="ECO:0000256" key="1">
    <source>
        <dbReference type="SAM" id="SignalP"/>
    </source>
</evidence>
<protein>
    <recommendedName>
        <fullName evidence="4">Secreted protein</fullName>
    </recommendedName>
</protein>
<accession>A0ABU7B3Q9</accession>
<sequence>MRSLFDAWLVVLVTLWTTVCVRVCLESLFDEKLTLLASAAVNEAHFGSWVVVQDDRQTHTQKHLHKVNEHTCSEADGSGSLDVFVSLFVTMRQSPAGVAAGRRQLNNPHLSLPVSEHKYTQTVCVSWP</sequence>
<reference evidence="2 3" key="1">
    <citation type="submission" date="2021-07" db="EMBL/GenBank/DDBJ databases">
        <authorList>
            <person name="Palmer J.M."/>
        </authorList>
    </citation>
    <scope>NUCLEOTIDE SEQUENCE [LARGE SCALE GENOMIC DNA]</scope>
    <source>
        <strain evidence="2 3">AT_MEX2019</strain>
        <tissue evidence="2">Muscle</tissue>
    </source>
</reference>
<organism evidence="2 3">
    <name type="scientific">Ataeniobius toweri</name>
    <dbReference type="NCBI Taxonomy" id="208326"/>
    <lineage>
        <taxon>Eukaryota</taxon>
        <taxon>Metazoa</taxon>
        <taxon>Chordata</taxon>
        <taxon>Craniata</taxon>
        <taxon>Vertebrata</taxon>
        <taxon>Euteleostomi</taxon>
        <taxon>Actinopterygii</taxon>
        <taxon>Neopterygii</taxon>
        <taxon>Teleostei</taxon>
        <taxon>Neoteleostei</taxon>
        <taxon>Acanthomorphata</taxon>
        <taxon>Ovalentaria</taxon>
        <taxon>Atherinomorphae</taxon>
        <taxon>Cyprinodontiformes</taxon>
        <taxon>Goodeidae</taxon>
        <taxon>Ataeniobius</taxon>
    </lineage>
</organism>
<feature type="signal peptide" evidence="1">
    <location>
        <begin position="1"/>
        <end position="20"/>
    </location>
</feature>
<keyword evidence="1" id="KW-0732">Signal</keyword>
<evidence type="ECO:0000313" key="2">
    <source>
        <dbReference type="EMBL" id="MED6244194.1"/>
    </source>
</evidence>
<dbReference type="Proteomes" id="UP001345963">
    <property type="component" value="Unassembled WGS sequence"/>
</dbReference>
<proteinExistence type="predicted"/>
<dbReference type="EMBL" id="JAHUTI010039421">
    <property type="protein sequence ID" value="MED6244194.1"/>
    <property type="molecule type" value="Genomic_DNA"/>
</dbReference>
<gene>
    <name evidence="2" type="ORF">ATANTOWER_030574</name>
</gene>
<keyword evidence="3" id="KW-1185">Reference proteome</keyword>
<evidence type="ECO:0000313" key="3">
    <source>
        <dbReference type="Proteomes" id="UP001345963"/>
    </source>
</evidence>
<feature type="chain" id="PRO_5046237307" description="Secreted protein" evidence="1">
    <location>
        <begin position="21"/>
        <end position="128"/>
    </location>
</feature>
<name>A0ABU7B3Q9_9TELE</name>
<evidence type="ECO:0008006" key="4">
    <source>
        <dbReference type="Google" id="ProtNLM"/>
    </source>
</evidence>
<comment type="caution">
    <text evidence="2">The sequence shown here is derived from an EMBL/GenBank/DDBJ whole genome shotgun (WGS) entry which is preliminary data.</text>
</comment>